<evidence type="ECO:0000313" key="3">
    <source>
        <dbReference type="Proteomes" id="UP001159363"/>
    </source>
</evidence>
<gene>
    <name evidence="2" type="ORF">PR048_002254</name>
</gene>
<protein>
    <submittedName>
        <fullName evidence="2">Uncharacterized protein</fullName>
    </submittedName>
</protein>
<proteinExistence type="predicted"/>
<organism evidence="2 3">
    <name type="scientific">Dryococelus australis</name>
    <dbReference type="NCBI Taxonomy" id="614101"/>
    <lineage>
        <taxon>Eukaryota</taxon>
        <taxon>Metazoa</taxon>
        <taxon>Ecdysozoa</taxon>
        <taxon>Arthropoda</taxon>
        <taxon>Hexapoda</taxon>
        <taxon>Insecta</taxon>
        <taxon>Pterygota</taxon>
        <taxon>Neoptera</taxon>
        <taxon>Polyneoptera</taxon>
        <taxon>Phasmatodea</taxon>
        <taxon>Verophasmatodea</taxon>
        <taxon>Anareolatae</taxon>
        <taxon>Phasmatidae</taxon>
        <taxon>Eurycanthinae</taxon>
        <taxon>Dryococelus</taxon>
    </lineage>
</organism>
<name>A0ABQ9IJN6_9NEOP</name>
<sequence>MKSSTKVKANLASLPPTQGAAEQHSFTVYLQTQQWLHNDSLNPARWVGYETMVESSTPCGCRKAGIHCSSVCGYDGACMNSAHIRKEDMEEDFMDFEDMTEL</sequence>
<dbReference type="Proteomes" id="UP001159363">
    <property type="component" value="Chromosome 1"/>
</dbReference>
<reference evidence="2 3" key="1">
    <citation type="submission" date="2023-02" db="EMBL/GenBank/DDBJ databases">
        <title>LHISI_Scaffold_Assembly.</title>
        <authorList>
            <person name="Stuart O.P."/>
            <person name="Cleave R."/>
            <person name="Magrath M.J.L."/>
            <person name="Mikheyev A.S."/>
        </authorList>
    </citation>
    <scope>NUCLEOTIDE SEQUENCE [LARGE SCALE GENOMIC DNA]</scope>
    <source>
        <strain evidence="2">Daus_M_001</strain>
        <tissue evidence="2">Leg muscle</tissue>
    </source>
</reference>
<comment type="caution">
    <text evidence="2">The sequence shown here is derived from an EMBL/GenBank/DDBJ whole genome shotgun (WGS) entry which is preliminary data.</text>
</comment>
<evidence type="ECO:0000256" key="1">
    <source>
        <dbReference type="SAM" id="MobiDB-lite"/>
    </source>
</evidence>
<evidence type="ECO:0000313" key="2">
    <source>
        <dbReference type="EMBL" id="KAJ8896908.1"/>
    </source>
</evidence>
<dbReference type="EMBL" id="JARBHB010000001">
    <property type="protein sequence ID" value="KAJ8896908.1"/>
    <property type="molecule type" value="Genomic_DNA"/>
</dbReference>
<accession>A0ABQ9IJN6</accession>
<keyword evidence="3" id="KW-1185">Reference proteome</keyword>
<feature type="region of interest" description="Disordered" evidence="1">
    <location>
        <begin position="1"/>
        <end position="20"/>
    </location>
</feature>